<dbReference type="InterPro" id="IPR047817">
    <property type="entry name" value="ABC2_TM_bact-type"/>
</dbReference>
<dbReference type="InterPro" id="IPR000412">
    <property type="entry name" value="ABC_2_transport"/>
</dbReference>
<evidence type="ECO:0000256" key="9">
    <source>
        <dbReference type="RuleBase" id="RU361157"/>
    </source>
</evidence>
<evidence type="ECO:0000256" key="7">
    <source>
        <dbReference type="ARBA" id="ARBA00023136"/>
    </source>
</evidence>
<evidence type="ECO:0000313" key="11">
    <source>
        <dbReference type="EMBL" id="QAY73473.1"/>
    </source>
</evidence>
<dbReference type="InterPro" id="IPR013525">
    <property type="entry name" value="ABC2_TM"/>
</dbReference>
<evidence type="ECO:0000259" key="10">
    <source>
        <dbReference type="PROSITE" id="PS51012"/>
    </source>
</evidence>
<keyword evidence="3 9" id="KW-0813">Transport</keyword>
<dbReference type="KEGG" id="agf:ET445_09135"/>
<evidence type="ECO:0000256" key="1">
    <source>
        <dbReference type="ARBA" id="ARBA00004651"/>
    </source>
</evidence>
<dbReference type="AlphaFoldDB" id="A0A4P6FEN2"/>
<dbReference type="GO" id="GO:0140359">
    <property type="term" value="F:ABC-type transporter activity"/>
    <property type="evidence" value="ECO:0007669"/>
    <property type="project" value="InterPro"/>
</dbReference>
<evidence type="ECO:0000256" key="6">
    <source>
        <dbReference type="ARBA" id="ARBA00022989"/>
    </source>
</evidence>
<comment type="similarity">
    <text evidence="2 9">Belongs to the ABC-2 integral membrane protein family.</text>
</comment>
<keyword evidence="4 9" id="KW-1003">Cell membrane</keyword>
<evidence type="ECO:0000256" key="5">
    <source>
        <dbReference type="ARBA" id="ARBA00022692"/>
    </source>
</evidence>
<evidence type="ECO:0000256" key="3">
    <source>
        <dbReference type="ARBA" id="ARBA00022448"/>
    </source>
</evidence>
<dbReference type="Proteomes" id="UP000291259">
    <property type="component" value="Chromosome"/>
</dbReference>
<feature type="transmembrane region" description="Helical" evidence="9">
    <location>
        <begin position="160"/>
        <end position="179"/>
    </location>
</feature>
<feature type="transmembrane region" description="Helical" evidence="9">
    <location>
        <begin position="129"/>
        <end position="153"/>
    </location>
</feature>
<name>A0A4P6FEN2_9MICO</name>
<keyword evidence="12" id="KW-1185">Reference proteome</keyword>
<sequence length="244" mass="26087">MTLARTFATAGRVLSQIRHDPRTIGLLVVVPSLLIGLVAWIFTDTAVFDSIGPAMIALFPFIVMFLVTSIATLRERRSGTLERLLSMPLGKGDFILGYALAFGLLAIVQTAVAVSFAVFVCGLEIDGSIWLLFGVAVSDALLGTSLGLLASAFARTEFQVVQFMPVLVFPQILLGGIFIPRSDLPDVLEAISEWLPLSFAIDALTAVANDSEDAAWIATKIAVIAAWIVGAIVIGSITLRRRTP</sequence>
<evidence type="ECO:0000313" key="12">
    <source>
        <dbReference type="Proteomes" id="UP000291259"/>
    </source>
</evidence>
<protein>
    <recommendedName>
        <fullName evidence="9">Transport permease protein</fullName>
    </recommendedName>
</protein>
<organism evidence="11 12">
    <name type="scientific">Agromyces protaetiae</name>
    <dbReference type="NCBI Taxonomy" id="2509455"/>
    <lineage>
        <taxon>Bacteria</taxon>
        <taxon>Bacillati</taxon>
        <taxon>Actinomycetota</taxon>
        <taxon>Actinomycetes</taxon>
        <taxon>Micrococcales</taxon>
        <taxon>Microbacteriaceae</taxon>
        <taxon>Agromyces</taxon>
    </lineage>
</organism>
<dbReference type="InterPro" id="IPR051449">
    <property type="entry name" value="ABC-2_transporter_component"/>
</dbReference>
<feature type="transmembrane region" description="Helical" evidence="9">
    <location>
        <begin position="214"/>
        <end position="239"/>
    </location>
</feature>
<dbReference type="PROSITE" id="PS51012">
    <property type="entry name" value="ABC_TM2"/>
    <property type="match status" value="1"/>
</dbReference>
<dbReference type="PIRSF" id="PIRSF006648">
    <property type="entry name" value="DrrB"/>
    <property type="match status" value="1"/>
</dbReference>
<dbReference type="EMBL" id="CP035491">
    <property type="protein sequence ID" value="QAY73473.1"/>
    <property type="molecule type" value="Genomic_DNA"/>
</dbReference>
<evidence type="ECO:0000256" key="8">
    <source>
        <dbReference type="ARBA" id="ARBA00023251"/>
    </source>
</evidence>
<dbReference type="OrthoDB" id="9776218at2"/>
<feature type="domain" description="ABC transmembrane type-2" evidence="10">
    <location>
        <begin position="11"/>
        <end position="242"/>
    </location>
</feature>
<dbReference type="PANTHER" id="PTHR30294:SF38">
    <property type="entry name" value="TRANSPORT PERMEASE PROTEIN"/>
    <property type="match status" value="1"/>
</dbReference>
<keyword evidence="5 9" id="KW-0812">Transmembrane</keyword>
<reference evidence="11 12" key="1">
    <citation type="submission" date="2019-01" db="EMBL/GenBank/DDBJ databases">
        <title>Genome sequencing of strain FW100M-8.</title>
        <authorList>
            <person name="Heo J."/>
            <person name="Kim S.-J."/>
            <person name="Kim J.-S."/>
            <person name="Hong S.-B."/>
            <person name="Kwon S.-W."/>
        </authorList>
    </citation>
    <scope>NUCLEOTIDE SEQUENCE [LARGE SCALE GENOMIC DNA]</scope>
    <source>
        <strain evidence="11 12">FW100M-8</strain>
    </source>
</reference>
<comment type="subcellular location">
    <subcellularLocation>
        <location evidence="1 9">Cell membrane</location>
        <topology evidence="1 9">Multi-pass membrane protein</topology>
    </subcellularLocation>
</comment>
<feature type="transmembrane region" description="Helical" evidence="9">
    <location>
        <begin position="54"/>
        <end position="73"/>
    </location>
</feature>
<proteinExistence type="inferred from homology"/>
<dbReference type="GO" id="GO:0046677">
    <property type="term" value="P:response to antibiotic"/>
    <property type="evidence" value="ECO:0007669"/>
    <property type="project" value="UniProtKB-KW"/>
</dbReference>
<keyword evidence="8" id="KW-0046">Antibiotic resistance</keyword>
<dbReference type="Pfam" id="PF01061">
    <property type="entry name" value="ABC2_membrane"/>
    <property type="match status" value="1"/>
</dbReference>
<dbReference type="PANTHER" id="PTHR30294">
    <property type="entry name" value="MEMBRANE COMPONENT OF ABC TRANSPORTER YHHJ-RELATED"/>
    <property type="match status" value="1"/>
</dbReference>
<evidence type="ECO:0000256" key="2">
    <source>
        <dbReference type="ARBA" id="ARBA00007783"/>
    </source>
</evidence>
<keyword evidence="6 9" id="KW-1133">Transmembrane helix</keyword>
<accession>A0A4P6FEN2</accession>
<feature type="transmembrane region" description="Helical" evidence="9">
    <location>
        <begin position="24"/>
        <end position="42"/>
    </location>
</feature>
<dbReference type="RefSeq" id="WP_129190759.1">
    <property type="nucleotide sequence ID" value="NZ_CP035491.1"/>
</dbReference>
<evidence type="ECO:0000256" key="4">
    <source>
        <dbReference type="ARBA" id="ARBA00022475"/>
    </source>
</evidence>
<feature type="transmembrane region" description="Helical" evidence="9">
    <location>
        <begin position="94"/>
        <end position="117"/>
    </location>
</feature>
<dbReference type="GO" id="GO:0043190">
    <property type="term" value="C:ATP-binding cassette (ABC) transporter complex"/>
    <property type="evidence" value="ECO:0007669"/>
    <property type="project" value="InterPro"/>
</dbReference>
<gene>
    <name evidence="11" type="ORF">ET445_09135</name>
</gene>
<keyword evidence="7 9" id="KW-0472">Membrane</keyword>